<keyword evidence="1" id="KW-0472">Membrane</keyword>
<evidence type="ECO:0000256" key="1">
    <source>
        <dbReference type="SAM" id="Phobius"/>
    </source>
</evidence>
<dbReference type="SUPFAM" id="SSF103473">
    <property type="entry name" value="MFS general substrate transporter"/>
    <property type="match status" value="1"/>
</dbReference>
<keyword evidence="1" id="KW-0812">Transmembrane</keyword>
<reference evidence="2" key="1">
    <citation type="journal article" date="2014" name="Front. Microbiol.">
        <title>High frequency of phylogenetically diverse reductive dehalogenase-homologous genes in deep subseafloor sedimentary metagenomes.</title>
        <authorList>
            <person name="Kawai M."/>
            <person name="Futagami T."/>
            <person name="Toyoda A."/>
            <person name="Takaki Y."/>
            <person name="Nishi S."/>
            <person name="Hori S."/>
            <person name="Arai W."/>
            <person name="Tsubouchi T."/>
            <person name="Morono Y."/>
            <person name="Uchiyama I."/>
            <person name="Ito T."/>
            <person name="Fujiyama A."/>
            <person name="Inagaki F."/>
            <person name="Takami H."/>
        </authorList>
    </citation>
    <scope>NUCLEOTIDE SEQUENCE</scope>
    <source>
        <strain evidence="2">Expedition CK06-06</strain>
    </source>
</reference>
<accession>X1UXT0</accession>
<dbReference type="EMBL" id="BARW01031991">
    <property type="protein sequence ID" value="GAJ08387.1"/>
    <property type="molecule type" value="Genomic_DNA"/>
</dbReference>
<sequence>MPDKKSINSKLKLNALGNSYNTLYMFIIPFLLPLFREQFHINYVQSGLILSIYIALGSLLLPE</sequence>
<name>X1UXT0_9ZZZZ</name>
<dbReference type="InterPro" id="IPR036259">
    <property type="entry name" value="MFS_trans_sf"/>
</dbReference>
<feature type="transmembrane region" description="Helical" evidence="1">
    <location>
        <begin position="12"/>
        <end position="35"/>
    </location>
</feature>
<gene>
    <name evidence="2" type="ORF">S12H4_50739</name>
</gene>
<comment type="caution">
    <text evidence="2">The sequence shown here is derived from an EMBL/GenBank/DDBJ whole genome shotgun (WGS) entry which is preliminary data.</text>
</comment>
<feature type="transmembrane region" description="Helical" evidence="1">
    <location>
        <begin position="41"/>
        <end position="61"/>
    </location>
</feature>
<organism evidence="2">
    <name type="scientific">marine sediment metagenome</name>
    <dbReference type="NCBI Taxonomy" id="412755"/>
    <lineage>
        <taxon>unclassified sequences</taxon>
        <taxon>metagenomes</taxon>
        <taxon>ecological metagenomes</taxon>
    </lineage>
</organism>
<protein>
    <submittedName>
        <fullName evidence="2">Uncharacterized protein</fullName>
    </submittedName>
</protein>
<proteinExistence type="predicted"/>
<dbReference type="AlphaFoldDB" id="X1UXT0"/>
<keyword evidence="1" id="KW-1133">Transmembrane helix</keyword>
<evidence type="ECO:0000313" key="2">
    <source>
        <dbReference type="EMBL" id="GAJ08387.1"/>
    </source>
</evidence>